<dbReference type="InterPro" id="IPR021389">
    <property type="entry name" value="DUF3022"/>
</dbReference>
<gene>
    <name evidence="1" type="ORF">WI38_23995</name>
</gene>
<dbReference type="AlphaFoldDB" id="A0A102JLB5"/>
<protein>
    <recommendedName>
        <fullName evidence="3">DUF3022 domain-containing protein</fullName>
    </recommendedName>
</protein>
<comment type="caution">
    <text evidence="1">The sequence shown here is derived from an EMBL/GenBank/DDBJ whole genome shotgun (WGS) entry which is preliminary data.</text>
</comment>
<evidence type="ECO:0000313" key="2">
    <source>
        <dbReference type="Proteomes" id="UP000065521"/>
    </source>
</evidence>
<dbReference type="RefSeq" id="WP_059612334.1">
    <property type="nucleotide sequence ID" value="NZ_LOTK01000087.1"/>
</dbReference>
<evidence type="ECO:0008006" key="3">
    <source>
        <dbReference type="Google" id="ProtNLM"/>
    </source>
</evidence>
<name>A0A102JLB5_9BURK</name>
<evidence type="ECO:0000313" key="1">
    <source>
        <dbReference type="EMBL" id="KUZ85966.1"/>
    </source>
</evidence>
<dbReference type="Proteomes" id="UP000065521">
    <property type="component" value="Unassembled WGS sequence"/>
</dbReference>
<reference evidence="1 2" key="1">
    <citation type="submission" date="2015-11" db="EMBL/GenBank/DDBJ databases">
        <title>Expanding the genomic diversity of Burkholderia species for the development of highly accurate diagnostics.</title>
        <authorList>
            <person name="Sahl J."/>
            <person name="Keim P."/>
            <person name="Wagner D."/>
        </authorList>
    </citation>
    <scope>NUCLEOTIDE SEQUENCE [LARGE SCALE GENOMIC DNA]</scope>
    <source>
        <strain evidence="1 2">RF32-BP4</strain>
    </source>
</reference>
<proteinExistence type="predicted"/>
<organism evidence="1 2">
    <name type="scientific">Burkholderia ubonensis</name>
    <dbReference type="NCBI Taxonomy" id="101571"/>
    <lineage>
        <taxon>Bacteria</taxon>
        <taxon>Pseudomonadati</taxon>
        <taxon>Pseudomonadota</taxon>
        <taxon>Betaproteobacteria</taxon>
        <taxon>Burkholderiales</taxon>
        <taxon>Burkholderiaceae</taxon>
        <taxon>Burkholderia</taxon>
        <taxon>Burkholderia cepacia complex</taxon>
    </lineage>
</organism>
<accession>A0A102JLB5</accession>
<sequence length="123" mass="13636">MRRRRRDRSVNSTENIMHSNAERELDTTVRFDPETGTITFHAAWAAAAHTAPGGSPGPEIDLVFDCWAMERYANLDAAARGRVHALLHDAVEQTVECLPEQADACRLTVEITNALLDAATRLH</sequence>
<dbReference type="EMBL" id="LOTN01000051">
    <property type="protein sequence ID" value="KUZ85966.1"/>
    <property type="molecule type" value="Genomic_DNA"/>
</dbReference>
<dbReference type="Pfam" id="PF11226">
    <property type="entry name" value="DUF3022"/>
    <property type="match status" value="1"/>
</dbReference>